<sequence length="936" mass="103313">MYASDDEGYNGNEGQMGEIGYIGVGEEKESSVSPRLQQNSHSGQTGEGDIDRANDQSFSPGSQHSWKKLSFIPDEPRSDQTASQRSPSNSSEKFILPEIDGLLETVVRVDEKSTGWDTHDDQQEVVVPPPANTFPARSSMPPQGTVGQQDSGTRYWSFGLPKVFSGPKQPFATLSAVTDGLAKKKLANRLTLSNFLAGQPTQSPSVPDVHPDGDTVIPRETQPHVAPRPPRESFQEPVTYYSPNFLTLLAPKPKTSRRKPHPLTNSITPNQTISNATALDPEISCPSPSNNLSQITTADDFQASDSVRQNLAPHQRQPKGLWRRMTHRFAETWTGRTAEDSYTSLNPDTSMDALSVLEERISHAVPKSTGPDVPSAYHIMASPTLPLQLLDELTDSHGSLYSLPPPFPVNPDFTSEMAHRSAELEVQIEAVDPHMLTESQRATYIINDGDSFSRNSSTRKRQHRPRFISDTTGIRFNKKAFNLPSTRRKSAACPASSKGFSSPSSSNTSRTGDSLMDSTSSQALSGSSSEYPPKASNLVPRITHTGPSVESFHPKRPLGSSSSSSGSGYSGKRNSGPVGTTLSPTSLHHNPRMSTAMASSRSSGSVDYTHNLHRRSVMRGSVATSGSQGGASTASLAESTITSFRFTYPTPYYPTQPSHVLRPPSQSHTRTKSAHSRSSYRPGTDIYSEILSKGHRRPVNPPQSQLPSRQSQYISGGLVGPPPPTMARLSQSSTWDHPTLEGPSYIGVFPCERYSFRQSRFSSRVHQHPGVYPPDAYQHFPPGSLDTGRPSGIFPPYYVAPSGIGNNPRKHKFLRTWGRLNQNHPRWDGLDRLVDRILPPGVHTNLYKFFFVLGFVCPPCWWFATWCIPAPRDQVEITRESLRQRRLREWNKRMAQISVLIIPIIVIILLIHFKDYSNSPILYHDGPMHIEPSPVY</sequence>
<evidence type="ECO:0000313" key="3">
    <source>
        <dbReference type="EMBL" id="KAJ1964846.1"/>
    </source>
</evidence>
<feature type="region of interest" description="Disordered" evidence="1">
    <location>
        <begin position="1"/>
        <end position="95"/>
    </location>
</feature>
<feature type="region of interest" description="Disordered" evidence="1">
    <location>
        <begin position="655"/>
        <end position="735"/>
    </location>
</feature>
<dbReference type="OrthoDB" id="5600386at2759"/>
<feature type="compositionally biased region" description="Basic residues" evidence="1">
    <location>
        <begin position="457"/>
        <end position="466"/>
    </location>
</feature>
<comment type="caution">
    <text evidence="3">The sequence shown here is derived from an EMBL/GenBank/DDBJ whole genome shotgun (WGS) entry which is preliminary data.</text>
</comment>
<reference evidence="3" key="1">
    <citation type="submission" date="2022-07" db="EMBL/GenBank/DDBJ databases">
        <title>Phylogenomic reconstructions and comparative analyses of Kickxellomycotina fungi.</title>
        <authorList>
            <person name="Reynolds N.K."/>
            <person name="Stajich J.E."/>
            <person name="Barry K."/>
            <person name="Grigoriev I.V."/>
            <person name="Crous P."/>
            <person name="Smith M.E."/>
        </authorList>
    </citation>
    <scope>NUCLEOTIDE SEQUENCE</scope>
    <source>
        <strain evidence="3">RSA 1196</strain>
    </source>
</reference>
<feature type="compositionally biased region" description="Polar residues" evidence="1">
    <location>
        <begin position="79"/>
        <end position="92"/>
    </location>
</feature>
<keyword evidence="2" id="KW-1133">Transmembrane helix</keyword>
<feature type="compositionally biased region" description="Low complexity" evidence="1">
    <location>
        <begin position="592"/>
        <end position="605"/>
    </location>
</feature>
<organism evidence="3 4">
    <name type="scientific">Dispira parvispora</name>
    <dbReference type="NCBI Taxonomy" id="1520584"/>
    <lineage>
        <taxon>Eukaryota</taxon>
        <taxon>Fungi</taxon>
        <taxon>Fungi incertae sedis</taxon>
        <taxon>Zoopagomycota</taxon>
        <taxon>Kickxellomycotina</taxon>
        <taxon>Dimargaritomycetes</taxon>
        <taxon>Dimargaritales</taxon>
        <taxon>Dimargaritaceae</taxon>
        <taxon>Dispira</taxon>
    </lineage>
</organism>
<feature type="region of interest" description="Disordered" evidence="1">
    <location>
        <begin position="447"/>
        <end position="607"/>
    </location>
</feature>
<feature type="compositionally biased region" description="Low complexity" evidence="1">
    <location>
        <begin position="559"/>
        <end position="571"/>
    </location>
</feature>
<feature type="compositionally biased region" description="Low complexity" evidence="1">
    <location>
        <begin position="702"/>
        <end position="712"/>
    </location>
</feature>
<dbReference type="AlphaFoldDB" id="A0A9W8AQJ8"/>
<accession>A0A9W8AQJ8</accession>
<keyword evidence="2" id="KW-0812">Transmembrane</keyword>
<dbReference type="EMBL" id="JANBPY010000657">
    <property type="protein sequence ID" value="KAJ1964846.1"/>
    <property type="molecule type" value="Genomic_DNA"/>
</dbReference>
<evidence type="ECO:0000313" key="4">
    <source>
        <dbReference type="Proteomes" id="UP001150925"/>
    </source>
</evidence>
<feature type="transmembrane region" description="Helical" evidence="2">
    <location>
        <begin position="846"/>
        <end position="864"/>
    </location>
</feature>
<keyword evidence="4" id="KW-1185">Reference proteome</keyword>
<proteinExistence type="predicted"/>
<feature type="compositionally biased region" description="Low complexity" evidence="1">
    <location>
        <begin position="496"/>
        <end position="529"/>
    </location>
</feature>
<feature type="compositionally biased region" description="Polar residues" evidence="1">
    <location>
        <begin position="55"/>
        <end position="64"/>
    </location>
</feature>
<evidence type="ECO:0000256" key="2">
    <source>
        <dbReference type="SAM" id="Phobius"/>
    </source>
</evidence>
<keyword evidence="2" id="KW-0472">Membrane</keyword>
<feature type="compositionally biased region" description="Polar residues" evidence="1">
    <location>
        <begin position="577"/>
        <end position="588"/>
    </location>
</feature>
<gene>
    <name evidence="3" type="ORF">IWQ62_002812</name>
</gene>
<feature type="transmembrane region" description="Helical" evidence="2">
    <location>
        <begin position="894"/>
        <end position="913"/>
    </location>
</feature>
<protein>
    <submittedName>
        <fullName evidence="3">Uncharacterized protein</fullName>
    </submittedName>
</protein>
<feature type="compositionally biased region" description="Polar residues" evidence="1">
    <location>
        <begin position="31"/>
        <end position="44"/>
    </location>
</feature>
<name>A0A9W8AQJ8_9FUNG</name>
<evidence type="ECO:0000256" key="1">
    <source>
        <dbReference type="SAM" id="MobiDB-lite"/>
    </source>
</evidence>
<feature type="region of interest" description="Disordered" evidence="1">
    <location>
        <begin position="252"/>
        <end position="271"/>
    </location>
</feature>
<dbReference type="Proteomes" id="UP001150925">
    <property type="component" value="Unassembled WGS sequence"/>
</dbReference>